<keyword evidence="4" id="KW-1185">Reference proteome</keyword>
<feature type="compositionally biased region" description="Basic and acidic residues" evidence="1">
    <location>
        <begin position="284"/>
        <end position="312"/>
    </location>
</feature>
<reference evidence="3 4" key="1">
    <citation type="journal article" date="2022" name="bioRxiv">
        <title>Genomics of Preaxostyla Flagellates Illuminates Evolutionary Transitions and the Path Towards Mitochondrial Loss.</title>
        <authorList>
            <person name="Novak L.V.F."/>
            <person name="Treitli S.C."/>
            <person name="Pyrih J."/>
            <person name="Halakuc P."/>
            <person name="Pipaliya S.V."/>
            <person name="Vacek V."/>
            <person name="Brzon O."/>
            <person name="Soukal P."/>
            <person name="Eme L."/>
            <person name="Dacks J.B."/>
            <person name="Karnkowska A."/>
            <person name="Elias M."/>
            <person name="Hampl V."/>
        </authorList>
    </citation>
    <scope>NUCLEOTIDE SEQUENCE [LARGE SCALE GENOMIC DNA]</scope>
    <source>
        <strain evidence="3">NAU3</strain>
        <tissue evidence="3">Gut</tissue>
    </source>
</reference>
<proteinExistence type="predicted"/>
<name>A0ABQ9Y4A8_9EUKA</name>
<keyword evidence="2" id="KW-0812">Transmembrane</keyword>
<evidence type="ECO:0000256" key="2">
    <source>
        <dbReference type="SAM" id="Phobius"/>
    </source>
</evidence>
<keyword evidence="2" id="KW-1133">Transmembrane helix</keyword>
<protein>
    <submittedName>
        <fullName evidence="3">Uncharacterized protein</fullName>
    </submittedName>
</protein>
<dbReference type="EMBL" id="JARBJD010000036">
    <property type="protein sequence ID" value="KAK2958582.1"/>
    <property type="molecule type" value="Genomic_DNA"/>
</dbReference>
<feature type="region of interest" description="Disordered" evidence="1">
    <location>
        <begin position="284"/>
        <end position="334"/>
    </location>
</feature>
<feature type="region of interest" description="Disordered" evidence="1">
    <location>
        <begin position="131"/>
        <end position="151"/>
    </location>
</feature>
<evidence type="ECO:0000313" key="4">
    <source>
        <dbReference type="Proteomes" id="UP001281761"/>
    </source>
</evidence>
<feature type="transmembrane region" description="Helical" evidence="2">
    <location>
        <begin position="386"/>
        <end position="405"/>
    </location>
</feature>
<keyword evidence="2" id="KW-0472">Membrane</keyword>
<gene>
    <name evidence="3" type="ORF">BLNAU_6351</name>
</gene>
<evidence type="ECO:0000313" key="3">
    <source>
        <dbReference type="EMBL" id="KAK2958582.1"/>
    </source>
</evidence>
<organism evidence="3 4">
    <name type="scientific">Blattamonas nauphoetae</name>
    <dbReference type="NCBI Taxonomy" id="2049346"/>
    <lineage>
        <taxon>Eukaryota</taxon>
        <taxon>Metamonada</taxon>
        <taxon>Preaxostyla</taxon>
        <taxon>Oxymonadida</taxon>
        <taxon>Blattamonas</taxon>
    </lineage>
</organism>
<feature type="transmembrane region" description="Helical" evidence="2">
    <location>
        <begin position="347"/>
        <end position="366"/>
    </location>
</feature>
<accession>A0ABQ9Y4A8</accession>
<feature type="transmembrane region" description="Helical" evidence="2">
    <location>
        <begin position="178"/>
        <end position="197"/>
    </location>
</feature>
<feature type="transmembrane region" description="Helical" evidence="2">
    <location>
        <begin position="245"/>
        <end position="264"/>
    </location>
</feature>
<dbReference type="Proteomes" id="UP001281761">
    <property type="component" value="Unassembled WGS sequence"/>
</dbReference>
<sequence>MPPQQRNDRDAMNIIQRALQISNADGQSSKMYLPENKLDLTDTALTTSFAKIVFLHLVPGFMIFLGYNLLINIFPSKHLFTLYYAACLFFAVPVELLIIMHYSKKITGFYVPPHWSSIFLYWPPEIKATQTDKRNTSRQEQDSTKGKKKDEESSLSLGNRLKTLLIEFLHFLRIEKPLTILSNFIWIFVAVTLTGPFESSVYYHLNVWLKKKLVNVEFPEFLKHIHVLPRSFGRLTYTNLGGWKGLTVIIAALVIVCVVEELYYRGLLLPSLVLSRERSLKEKEQKKAAGKRKKDEDETGEKDAPAEEEKPSKKTKKSKDKTPASQPSKPKKADLVDKRPFSVRNAWLLNAILSSLSLVYVSPWITVTRFIHLSIPLWSVVEGKNMSYLLFPQILMAGVELIHLLQNLRQSNDL</sequence>
<feature type="transmembrane region" description="Helical" evidence="2">
    <location>
        <begin position="80"/>
        <end position="100"/>
    </location>
</feature>
<comment type="caution">
    <text evidence="3">The sequence shown here is derived from an EMBL/GenBank/DDBJ whole genome shotgun (WGS) entry which is preliminary data.</text>
</comment>
<evidence type="ECO:0000256" key="1">
    <source>
        <dbReference type="SAM" id="MobiDB-lite"/>
    </source>
</evidence>
<feature type="transmembrane region" description="Helical" evidence="2">
    <location>
        <begin position="53"/>
        <end position="74"/>
    </location>
</feature>